<evidence type="ECO:0000256" key="1">
    <source>
        <dbReference type="SAM" id="Phobius"/>
    </source>
</evidence>
<keyword evidence="3" id="KW-1185">Reference proteome</keyword>
<dbReference type="AlphaFoldDB" id="A0A081K841"/>
<accession>A0A081K841</accession>
<feature type="transmembrane region" description="Helical" evidence="1">
    <location>
        <begin position="51"/>
        <end position="69"/>
    </location>
</feature>
<dbReference type="RefSeq" id="WP_020581132.1">
    <property type="nucleotide sequence ID" value="NZ_JOJP01000001.1"/>
</dbReference>
<dbReference type="EMBL" id="JOJP01000001">
    <property type="protein sequence ID" value="KEI70317.1"/>
    <property type="molecule type" value="Genomic_DNA"/>
</dbReference>
<name>A0A081K841_9GAMM</name>
<dbReference type="STRING" id="305900.GV64_05845"/>
<feature type="transmembrane region" description="Helical" evidence="1">
    <location>
        <begin position="100"/>
        <end position="116"/>
    </location>
</feature>
<feature type="transmembrane region" description="Helical" evidence="1">
    <location>
        <begin position="122"/>
        <end position="141"/>
    </location>
</feature>
<proteinExistence type="predicted"/>
<keyword evidence="1" id="KW-0812">Transmembrane</keyword>
<reference evidence="2 3" key="1">
    <citation type="submission" date="2014-06" db="EMBL/GenBank/DDBJ databases">
        <title>Whole Genome Sequences of Three Symbiotic Endozoicomonas Bacteria.</title>
        <authorList>
            <person name="Neave M.J."/>
            <person name="Apprill A."/>
            <person name="Voolstra C.R."/>
        </authorList>
    </citation>
    <scope>NUCLEOTIDE SEQUENCE [LARGE SCALE GENOMIC DNA]</scope>
    <source>
        <strain evidence="2 3">DSM 22380</strain>
    </source>
</reference>
<gene>
    <name evidence="2" type="ORF">GV64_05845</name>
</gene>
<feature type="transmembrane region" description="Helical" evidence="1">
    <location>
        <begin position="153"/>
        <end position="174"/>
    </location>
</feature>
<evidence type="ECO:0000313" key="2">
    <source>
        <dbReference type="EMBL" id="KEI70317.1"/>
    </source>
</evidence>
<feature type="transmembrane region" description="Helical" evidence="1">
    <location>
        <begin position="12"/>
        <end position="31"/>
    </location>
</feature>
<comment type="caution">
    <text evidence="2">The sequence shown here is derived from an EMBL/GenBank/DDBJ whole genome shotgun (WGS) entry which is preliminary data.</text>
</comment>
<protein>
    <submittedName>
        <fullName evidence="2">Uncharacterized protein</fullName>
    </submittedName>
</protein>
<keyword evidence="1" id="KW-0472">Membrane</keyword>
<keyword evidence="1" id="KW-1133">Transmembrane helix</keyword>
<sequence>MFEKLPNVITGFTALVLSISVTYDFGFFFWYGVSFSEIPTTLSDHLRSSLIWIPSTFFVIFIIIANELISRRIERAHTEEEIIQSSKNPKLLALWRRSPIIPFILLAAFLPFAYFMEIEVPLFGWMFGLITWWFFIHDFSFSHKMVVERTSTNFYFFTRWFPVAAILILFSGAISAQRLPEGEHYYFEIGKSKKEYVIARAYDKYFVLWNVESKTLDFIPSSQVQKYYSKEKI</sequence>
<dbReference type="Proteomes" id="UP000027997">
    <property type="component" value="Unassembled WGS sequence"/>
</dbReference>
<organism evidence="2 3">
    <name type="scientific">Endozoicomonas elysicola</name>
    <dbReference type="NCBI Taxonomy" id="305900"/>
    <lineage>
        <taxon>Bacteria</taxon>
        <taxon>Pseudomonadati</taxon>
        <taxon>Pseudomonadota</taxon>
        <taxon>Gammaproteobacteria</taxon>
        <taxon>Oceanospirillales</taxon>
        <taxon>Endozoicomonadaceae</taxon>
        <taxon>Endozoicomonas</taxon>
    </lineage>
</organism>
<evidence type="ECO:0000313" key="3">
    <source>
        <dbReference type="Proteomes" id="UP000027997"/>
    </source>
</evidence>